<dbReference type="PROSITE" id="PS00108">
    <property type="entry name" value="PROTEIN_KINASE_ST"/>
    <property type="match status" value="1"/>
</dbReference>
<dbReference type="GO" id="GO:0005524">
    <property type="term" value="F:ATP binding"/>
    <property type="evidence" value="ECO:0007669"/>
    <property type="project" value="UniProtKB-KW"/>
</dbReference>
<dbReference type="AlphaFoldDB" id="A0AAD3DDZ7"/>
<evidence type="ECO:0000313" key="10">
    <source>
        <dbReference type="EMBL" id="GFH60899.1"/>
    </source>
</evidence>
<dbReference type="PANTHER" id="PTHR45998">
    <property type="entry name" value="SERINE/THREONINE-PROTEIN KINASE 16"/>
    <property type="match status" value="1"/>
</dbReference>
<dbReference type="Gene3D" id="1.10.510.10">
    <property type="entry name" value="Transferase(Phosphotransferase) domain 1"/>
    <property type="match status" value="1"/>
</dbReference>
<comment type="catalytic activity">
    <reaction evidence="8">
        <text>L-seryl-[protein] + ATP = O-phospho-L-seryl-[protein] + ADP + H(+)</text>
        <dbReference type="Rhea" id="RHEA:17989"/>
        <dbReference type="Rhea" id="RHEA-COMP:9863"/>
        <dbReference type="Rhea" id="RHEA-COMP:11604"/>
        <dbReference type="ChEBI" id="CHEBI:15378"/>
        <dbReference type="ChEBI" id="CHEBI:29999"/>
        <dbReference type="ChEBI" id="CHEBI:30616"/>
        <dbReference type="ChEBI" id="CHEBI:83421"/>
        <dbReference type="ChEBI" id="CHEBI:456216"/>
        <dbReference type="EC" id="2.7.11.1"/>
    </reaction>
</comment>
<evidence type="ECO:0000256" key="7">
    <source>
        <dbReference type="ARBA" id="ARBA00047899"/>
    </source>
</evidence>
<dbReference type="Gene3D" id="3.30.200.20">
    <property type="entry name" value="Phosphorylase Kinase, domain 1"/>
    <property type="match status" value="1"/>
</dbReference>
<name>A0AAD3DDZ7_9STRA</name>
<keyword evidence="2" id="KW-0723">Serine/threonine-protein kinase</keyword>
<evidence type="ECO:0000256" key="6">
    <source>
        <dbReference type="ARBA" id="ARBA00022840"/>
    </source>
</evidence>
<keyword evidence="4" id="KW-0547">Nucleotide-binding</keyword>
<dbReference type="PANTHER" id="PTHR45998:SF2">
    <property type="entry name" value="SERINE_THREONINE-PROTEIN KINASE 16"/>
    <property type="match status" value="1"/>
</dbReference>
<evidence type="ECO:0000256" key="1">
    <source>
        <dbReference type="ARBA" id="ARBA00012513"/>
    </source>
</evidence>
<accession>A0AAD3DDZ7</accession>
<evidence type="ECO:0000256" key="5">
    <source>
        <dbReference type="ARBA" id="ARBA00022777"/>
    </source>
</evidence>
<dbReference type="SMART" id="SM00220">
    <property type="entry name" value="S_TKc"/>
    <property type="match status" value="1"/>
</dbReference>
<evidence type="ECO:0000256" key="8">
    <source>
        <dbReference type="ARBA" id="ARBA00048679"/>
    </source>
</evidence>
<keyword evidence="11" id="KW-1185">Reference proteome</keyword>
<evidence type="ECO:0000313" key="11">
    <source>
        <dbReference type="Proteomes" id="UP001054902"/>
    </source>
</evidence>
<dbReference type="GO" id="GO:0005737">
    <property type="term" value="C:cytoplasm"/>
    <property type="evidence" value="ECO:0007669"/>
    <property type="project" value="TreeGrafter"/>
</dbReference>
<evidence type="ECO:0000259" key="9">
    <source>
        <dbReference type="PROSITE" id="PS50011"/>
    </source>
</evidence>
<dbReference type="InterPro" id="IPR052239">
    <property type="entry name" value="Ser/Thr-specific_kinases"/>
</dbReference>
<dbReference type="InterPro" id="IPR011009">
    <property type="entry name" value="Kinase-like_dom_sf"/>
</dbReference>
<evidence type="ECO:0000256" key="2">
    <source>
        <dbReference type="ARBA" id="ARBA00022527"/>
    </source>
</evidence>
<dbReference type="InterPro" id="IPR000719">
    <property type="entry name" value="Prot_kinase_dom"/>
</dbReference>
<gene>
    <name evidence="10" type="ORF">CTEN210_17375</name>
</gene>
<keyword evidence="6" id="KW-0067">ATP-binding</keyword>
<comment type="caution">
    <text evidence="10">The sequence shown here is derived from an EMBL/GenBank/DDBJ whole genome shotgun (WGS) entry which is preliminary data.</text>
</comment>
<dbReference type="Pfam" id="PF00069">
    <property type="entry name" value="Pkinase"/>
    <property type="match status" value="1"/>
</dbReference>
<keyword evidence="5" id="KW-0418">Kinase</keyword>
<dbReference type="InterPro" id="IPR008271">
    <property type="entry name" value="Ser/Thr_kinase_AS"/>
</dbReference>
<proteinExistence type="predicted"/>
<keyword evidence="3" id="KW-0808">Transferase</keyword>
<evidence type="ECO:0000256" key="4">
    <source>
        <dbReference type="ARBA" id="ARBA00022741"/>
    </source>
</evidence>
<dbReference type="GO" id="GO:0004674">
    <property type="term" value="F:protein serine/threonine kinase activity"/>
    <property type="evidence" value="ECO:0007669"/>
    <property type="project" value="UniProtKB-KW"/>
</dbReference>
<sequence length="368" mass="41456">MIQEILNFLFALAKKISNLISQFLNRSQTLHFEHGPTVTIHQKIAEGGFSYIYTATDSLGRSYALKRMMCNDDEMMEACRKEVDVHRNVRGDHVLHLYNVKYTPAGGNAMMCYMLFPLITGGSLRDEVNKRKLLSDDLGIIRTMKERQVLTLFKGVLKGVKSLHDAGYAHCDVKLENVLLDLPSAKSNSFGDDEMGFSMSQLREPGKPILMDFGSARQLVIQLKDRRTVLRVTEEASQNSTISYRAPELFDGGCRHGSLEADIDGKIDVWSCGCLLYGLMYGTSPFEMEFRNDGSVRIVDCTHLRILGGKIPKPPAKRVSVYQYSPLIHDLVEWILTVDRTERPTLDDVMDRVESMLTQRSSGVGSFV</sequence>
<dbReference type="EC" id="2.7.11.1" evidence="1"/>
<protein>
    <recommendedName>
        <fullName evidence="1">non-specific serine/threonine protein kinase</fullName>
        <ecNumber evidence="1">2.7.11.1</ecNumber>
    </recommendedName>
</protein>
<organism evidence="10 11">
    <name type="scientific">Chaetoceros tenuissimus</name>
    <dbReference type="NCBI Taxonomy" id="426638"/>
    <lineage>
        <taxon>Eukaryota</taxon>
        <taxon>Sar</taxon>
        <taxon>Stramenopiles</taxon>
        <taxon>Ochrophyta</taxon>
        <taxon>Bacillariophyta</taxon>
        <taxon>Coscinodiscophyceae</taxon>
        <taxon>Chaetocerotophycidae</taxon>
        <taxon>Chaetocerotales</taxon>
        <taxon>Chaetocerotaceae</taxon>
        <taxon>Chaetoceros</taxon>
    </lineage>
</organism>
<dbReference type="SUPFAM" id="SSF56112">
    <property type="entry name" value="Protein kinase-like (PK-like)"/>
    <property type="match status" value="1"/>
</dbReference>
<evidence type="ECO:0000256" key="3">
    <source>
        <dbReference type="ARBA" id="ARBA00022679"/>
    </source>
</evidence>
<dbReference type="Proteomes" id="UP001054902">
    <property type="component" value="Unassembled WGS sequence"/>
</dbReference>
<dbReference type="EMBL" id="BLLK01000069">
    <property type="protein sequence ID" value="GFH60899.1"/>
    <property type="molecule type" value="Genomic_DNA"/>
</dbReference>
<comment type="catalytic activity">
    <reaction evidence="7">
        <text>L-threonyl-[protein] + ATP = O-phospho-L-threonyl-[protein] + ADP + H(+)</text>
        <dbReference type="Rhea" id="RHEA:46608"/>
        <dbReference type="Rhea" id="RHEA-COMP:11060"/>
        <dbReference type="Rhea" id="RHEA-COMP:11605"/>
        <dbReference type="ChEBI" id="CHEBI:15378"/>
        <dbReference type="ChEBI" id="CHEBI:30013"/>
        <dbReference type="ChEBI" id="CHEBI:30616"/>
        <dbReference type="ChEBI" id="CHEBI:61977"/>
        <dbReference type="ChEBI" id="CHEBI:456216"/>
        <dbReference type="EC" id="2.7.11.1"/>
    </reaction>
</comment>
<feature type="domain" description="Protein kinase" evidence="9">
    <location>
        <begin position="38"/>
        <end position="357"/>
    </location>
</feature>
<reference evidence="10 11" key="1">
    <citation type="journal article" date="2021" name="Sci. Rep.">
        <title>The genome of the diatom Chaetoceros tenuissimus carries an ancient integrated fragment of an extant virus.</title>
        <authorList>
            <person name="Hongo Y."/>
            <person name="Kimura K."/>
            <person name="Takaki Y."/>
            <person name="Yoshida Y."/>
            <person name="Baba S."/>
            <person name="Kobayashi G."/>
            <person name="Nagasaki K."/>
            <person name="Hano T."/>
            <person name="Tomaru Y."/>
        </authorList>
    </citation>
    <scope>NUCLEOTIDE SEQUENCE [LARGE SCALE GENOMIC DNA]</scope>
    <source>
        <strain evidence="10 11">NIES-3715</strain>
    </source>
</reference>
<dbReference type="PROSITE" id="PS50011">
    <property type="entry name" value="PROTEIN_KINASE_DOM"/>
    <property type="match status" value="1"/>
</dbReference>